<evidence type="ECO:0000313" key="1">
    <source>
        <dbReference type="EMBL" id="EQB14714.1"/>
    </source>
</evidence>
<reference evidence="1 2" key="1">
    <citation type="journal article" date="2013" name="Genome Announc.">
        <title>Draft Genome Sequence of Sphingobium quisquiliarum Strain P25T, a Novel Hexachlorocyclohexane (HCH)-Degrading Bacterium Isolated from an HCH Dumpsite.</title>
        <authorList>
            <person name="Kumar Singh A."/>
            <person name="Sangwan N."/>
            <person name="Sharma A."/>
            <person name="Gupta V."/>
            <person name="Khurana J.P."/>
            <person name="Lal R."/>
        </authorList>
    </citation>
    <scope>NUCLEOTIDE SEQUENCE [LARGE SCALE GENOMIC DNA]</scope>
    <source>
        <strain evidence="1 2">P25</strain>
    </source>
</reference>
<dbReference type="Proteomes" id="UP000015525">
    <property type="component" value="Unassembled WGS sequence"/>
</dbReference>
<keyword evidence="2" id="KW-1185">Reference proteome</keyword>
<organism evidence="1 2">
    <name type="scientific">Sphingobium quisquiliarum P25</name>
    <dbReference type="NCBI Taxonomy" id="1329909"/>
    <lineage>
        <taxon>Bacteria</taxon>
        <taxon>Pseudomonadati</taxon>
        <taxon>Pseudomonadota</taxon>
        <taxon>Alphaproteobacteria</taxon>
        <taxon>Sphingomonadales</taxon>
        <taxon>Sphingomonadaceae</taxon>
        <taxon>Sphingobium</taxon>
    </lineage>
</organism>
<proteinExistence type="predicted"/>
<name>T0IYG3_9SPHN</name>
<evidence type="ECO:0000313" key="2">
    <source>
        <dbReference type="Proteomes" id="UP000015525"/>
    </source>
</evidence>
<dbReference type="RefSeq" id="WP_021236489.1">
    <property type="nucleotide sequence ID" value="NZ_ATHO01000007.1"/>
</dbReference>
<sequence length="44" mass="4696">MFLAIQPVRSLLLSIFMLMAGTTPMAALLNPNRADESMAGGSTR</sequence>
<dbReference type="AlphaFoldDB" id="T0IYG3"/>
<protein>
    <submittedName>
        <fullName evidence="1">Uncharacterized protein</fullName>
    </submittedName>
</protein>
<accession>T0IYG3</accession>
<gene>
    <name evidence="1" type="ORF">L288_00755</name>
</gene>
<comment type="caution">
    <text evidence="1">The sequence shown here is derived from an EMBL/GenBank/DDBJ whole genome shotgun (WGS) entry which is preliminary data.</text>
</comment>
<dbReference type="EMBL" id="ATHO01000007">
    <property type="protein sequence ID" value="EQB14714.1"/>
    <property type="molecule type" value="Genomic_DNA"/>
</dbReference>